<evidence type="ECO:0000256" key="1">
    <source>
        <dbReference type="ARBA" id="ARBA00004141"/>
    </source>
</evidence>
<keyword evidence="6 7" id="KW-0472">Membrane</keyword>
<dbReference type="EMBL" id="KZ858973">
    <property type="protein sequence ID" value="RDW26830.1"/>
    <property type="molecule type" value="Genomic_DNA"/>
</dbReference>
<dbReference type="Pfam" id="PF06011">
    <property type="entry name" value="TRP"/>
    <property type="match status" value="1"/>
</dbReference>
<evidence type="ECO:0000256" key="3">
    <source>
        <dbReference type="ARBA" id="ARBA00022692"/>
    </source>
</evidence>
<dbReference type="GO" id="GO:0055085">
    <property type="term" value="P:transmembrane transport"/>
    <property type="evidence" value="ECO:0007669"/>
    <property type="project" value="TreeGrafter"/>
</dbReference>
<feature type="transmembrane region" description="Helical" evidence="7">
    <location>
        <begin position="580"/>
        <end position="602"/>
    </location>
</feature>
<feature type="transmembrane region" description="Helical" evidence="7">
    <location>
        <begin position="385"/>
        <end position="405"/>
    </location>
</feature>
<reference evidence="10 12" key="1">
    <citation type="journal article" date="2016" name="PLoS ONE">
        <title>Sequence Assembly of Yarrowia lipolytica Strain W29/CLIB89 Shows Transposable Element Diversity.</title>
        <authorList>
            <person name="Magnan C."/>
            <person name="Yu J."/>
            <person name="Chang I."/>
            <person name="Jahn E."/>
            <person name="Kanomata Y."/>
            <person name="Wu J."/>
            <person name="Zeller M."/>
            <person name="Oakes M."/>
            <person name="Baldi P."/>
            <person name="Sandmeyer S."/>
        </authorList>
    </citation>
    <scope>NUCLEOTIDE SEQUENCE [LARGE SCALE GENOMIC DNA]</scope>
    <source>
        <strain evidence="10">CLIB89</strain>
        <strain evidence="12">CLIB89(W29)</strain>
    </source>
</reference>
<feature type="transmembrane region" description="Helical" evidence="7">
    <location>
        <begin position="461"/>
        <end position="482"/>
    </location>
</feature>
<gene>
    <name evidence="11" type="ORF">B0I71DRAFT_130212</name>
    <name evidence="10" type="ORF">YALI1_B18069g</name>
</gene>
<dbReference type="InterPro" id="IPR032800">
    <property type="entry name" value="TRP_N"/>
</dbReference>
<organism evidence="10 12">
    <name type="scientific">Yarrowia lipolytica</name>
    <name type="common">Candida lipolytica</name>
    <dbReference type="NCBI Taxonomy" id="4952"/>
    <lineage>
        <taxon>Eukaryota</taxon>
        <taxon>Fungi</taxon>
        <taxon>Dikarya</taxon>
        <taxon>Ascomycota</taxon>
        <taxon>Saccharomycotina</taxon>
        <taxon>Dipodascomycetes</taxon>
        <taxon>Dipodascales</taxon>
        <taxon>Dipodascales incertae sedis</taxon>
        <taxon>Yarrowia</taxon>
    </lineage>
</organism>
<dbReference type="RefSeq" id="XP_500846.1">
    <property type="nucleotide sequence ID" value="XM_500846.1"/>
</dbReference>
<evidence type="ECO:0000256" key="8">
    <source>
        <dbReference type="SAM" id="SignalP"/>
    </source>
</evidence>
<dbReference type="InterPro" id="IPR040241">
    <property type="entry name" value="TRP_Flc/Pkd2-like"/>
</dbReference>
<dbReference type="AlphaFoldDB" id="A0A1H6PI16"/>
<evidence type="ECO:0000313" key="12">
    <source>
        <dbReference type="Proteomes" id="UP000182444"/>
    </source>
</evidence>
<dbReference type="KEGG" id="yli:2907309"/>
<dbReference type="PANTHER" id="PTHR31145:SF4">
    <property type="entry name" value="FLAVIN CARRIER PROTEIN 1-RELATED"/>
    <property type="match status" value="1"/>
</dbReference>
<evidence type="ECO:0000313" key="10">
    <source>
        <dbReference type="EMBL" id="AOW01654.1"/>
    </source>
</evidence>
<keyword evidence="5 7" id="KW-1133">Transmembrane helix</keyword>
<dbReference type="Proteomes" id="UP000182444">
    <property type="component" value="Chromosome 1B"/>
</dbReference>
<feature type="signal peptide" evidence="8">
    <location>
        <begin position="1"/>
        <end position="17"/>
    </location>
</feature>
<evidence type="ECO:0000256" key="2">
    <source>
        <dbReference type="ARBA" id="ARBA00010642"/>
    </source>
</evidence>
<dbReference type="GO" id="GO:0009272">
    <property type="term" value="P:fungal-type cell wall biogenesis"/>
    <property type="evidence" value="ECO:0007669"/>
    <property type="project" value="TreeGrafter"/>
</dbReference>
<dbReference type="OrthoDB" id="5212126at2759"/>
<comment type="subcellular location">
    <subcellularLocation>
        <location evidence="1">Membrane</location>
        <topology evidence="1">Multi-pass membrane protein</topology>
    </subcellularLocation>
</comment>
<evidence type="ECO:0000259" key="9">
    <source>
        <dbReference type="SMART" id="SM01320"/>
    </source>
</evidence>
<evidence type="ECO:0000256" key="5">
    <source>
        <dbReference type="ARBA" id="ARBA00022989"/>
    </source>
</evidence>
<dbReference type="SMART" id="SM01320">
    <property type="entry name" value="TRP_N"/>
    <property type="match status" value="1"/>
</dbReference>
<dbReference type="EMBL" id="CP017554">
    <property type="protein sequence ID" value="AOW01654.1"/>
    <property type="molecule type" value="Genomic_DNA"/>
</dbReference>
<sequence length="716" mass="80041">MQFRYLLFLALATVALGEKILQASSLNTCMANSSVTADYFDVKLFPDNQTLTYNIHAKTDIEGKVNAELQIWAYGINFKSIKINPCDGDTALKTMCPLYPGNIQLESVATLSKSDLDQVPGIGFTFPDLDLMIVANVFMEDTGKKVACVVIQFSNGKTVEHTAVKWVTAVISGLGLLVAAIAATFGNSITAAHIAANSQSLFVYFQTTVIFTMMSVNRVPPMAAAWGQNVAWSVGLVYIKFMQKIFRWYVQSTGGNPTLYLSHKTTPVLLQRSWEHSFGLDRFPVVGKLGKSLLKASQAMVNDVYGSTVHRVSYHPSGIRTRDLPWDSLIARAVTDTATHHGAVDQGSDPSISPQSSSTLLVLRGMLRVIYGAGIEQTSGAITSFTFFVLFCLIVCIVFGILKLFHFGKHKHVKTVEDDVPHGSTLPSSQLKTALKRTLLIFTPQLLVFSLWEFYERDSAAVIVIAVFFLILLLSVIGYGSFKVFMTARQSIREHNTVQYLLFGDQHVLEKYGYLYLHFNANHYYYVVVQLVYTFVKSLFIAYSQGSGKTQAMTIFIIELIYFACLCWRKPYMDKRTNVLNITIALVNLLNAFFFTFFSRIYNQPPAVASIMGVIFFVLNCAFSLFLLIVTIVTCLIAIFSKNPDTRYHPAKDDRVYFLRNNEKNAEEEFDALGHQIKEGHTVEHDSYDSSYDLTMRNSISSAAADPKPTIESRFV</sequence>
<proteinExistence type="inferred from homology"/>
<dbReference type="Proteomes" id="UP000256601">
    <property type="component" value="Unassembled WGS sequence"/>
</dbReference>
<accession>A0A1H6PI16</accession>
<evidence type="ECO:0000256" key="7">
    <source>
        <dbReference type="SAM" id="Phobius"/>
    </source>
</evidence>
<feature type="transmembrane region" description="Helical" evidence="7">
    <location>
        <begin position="550"/>
        <end position="568"/>
    </location>
</feature>
<dbReference type="VEuPathDB" id="FungiDB:YALI1_B18069g"/>
<evidence type="ECO:0000256" key="4">
    <source>
        <dbReference type="ARBA" id="ARBA00022729"/>
    </source>
</evidence>
<feature type="transmembrane region" description="Helical" evidence="7">
    <location>
        <begin position="524"/>
        <end position="544"/>
    </location>
</feature>
<dbReference type="GO" id="GO:0016020">
    <property type="term" value="C:membrane"/>
    <property type="evidence" value="ECO:0007669"/>
    <property type="project" value="UniProtKB-SubCell"/>
</dbReference>
<name>A0A1H6PI16_YARLL</name>
<dbReference type="VEuPathDB" id="FungiDB:YALI0_B13618g"/>
<dbReference type="OMA" id="SIMGWVF"/>
<feature type="domain" description="ML-like" evidence="9">
    <location>
        <begin position="19"/>
        <end position="160"/>
    </location>
</feature>
<dbReference type="GeneID" id="2907309"/>
<evidence type="ECO:0000313" key="11">
    <source>
        <dbReference type="EMBL" id="RDW26830.1"/>
    </source>
</evidence>
<evidence type="ECO:0000256" key="6">
    <source>
        <dbReference type="ARBA" id="ARBA00023136"/>
    </source>
</evidence>
<feature type="transmembrane region" description="Helical" evidence="7">
    <location>
        <begin position="614"/>
        <end position="640"/>
    </location>
</feature>
<dbReference type="InterPro" id="IPR010308">
    <property type="entry name" value="TRP_C"/>
</dbReference>
<comment type="similarity">
    <text evidence="2">Belongs to the transient receptor potential (TRP) ion channel family.</text>
</comment>
<dbReference type="Pfam" id="PF14558">
    <property type="entry name" value="TRP_N"/>
    <property type="match status" value="1"/>
</dbReference>
<keyword evidence="3 7" id="KW-0812">Transmembrane</keyword>
<reference evidence="11 13" key="2">
    <citation type="submission" date="2018-07" db="EMBL/GenBank/DDBJ databases">
        <title>Draft Genome Assemblies for Five Robust Yarrowia lipolytica Strains Exhibiting High Lipid Production and Pentose Sugar Utilization and Sugar Alcohol Secretion from Undetoxified Lignocellulosic Biomass Hydrolysates.</title>
        <authorList>
            <consortium name="DOE Joint Genome Institute"/>
            <person name="Walker C."/>
            <person name="Ryu S."/>
            <person name="Na H."/>
            <person name="Zane M."/>
            <person name="LaButti K."/>
            <person name="Lipzen A."/>
            <person name="Haridas S."/>
            <person name="Barry K."/>
            <person name="Grigoriev I.V."/>
            <person name="Quarterman J."/>
            <person name="Slininger P."/>
            <person name="Dien B."/>
            <person name="Trinh C.T."/>
        </authorList>
    </citation>
    <scope>NUCLEOTIDE SEQUENCE [LARGE SCALE GENOMIC DNA]</scope>
    <source>
        <strain evidence="11 13">YB392</strain>
    </source>
</reference>
<feature type="chain" id="PRO_5033742619" description="ML-like domain-containing protein" evidence="8">
    <location>
        <begin position="18"/>
        <end position="716"/>
    </location>
</feature>
<keyword evidence="4 8" id="KW-0732">Signal</keyword>
<protein>
    <recommendedName>
        <fullName evidence="9">ML-like domain-containing protein</fullName>
    </recommendedName>
</protein>
<dbReference type="eggNOG" id="ENOG502QSVZ">
    <property type="taxonomic scope" value="Eukaryota"/>
</dbReference>
<dbReference type="PANTHER" id="PTHR31145">
    <property type="entry name" value="INTEGRAL MEMBRANE PROTEIN (AFU_ORTHOLOGUE AFUA_7G01610)"/>
    <property type="match status" value="1"/>
</dbReference>
<evidence type="ECO:0000313" key="13">
    <source>
        <dbReference type="Proteomes" id="UP000256601"/>
    </source>
</evidence>